<dbReference type="PANTHER" id="PTHR43876:SF8">
    <property type="entry name" value="2-OCTAPRENYL-6-METHOXYPHENOL HYDROXYLASE"/>
    <property type="match status" value="1"/>
</dbReference>
<dbReference type="EMBL" id="JBHRSD010000001">
    <property type="protein sequence ID" value="MFC3031040.1"/>
    <property type="molecule type" value="Genomic_DNA"/>
</dbReference>
<dbReference type="InterPro" id="IPR018168">
    <property type="entry name" value="Ubi_Hdrlase_CS"/>
</dbReference>
<evidence type="ECO:0000313" key="9">
    <source>
        <dbReference type="EMBL" id="MFC3031040.1"/>
    </source>
</evidence>
<comment type="caution">
    <text evidence="9">The sequence shown here is derived from an EMBL/GenBank/DDBJ whole genome shotgun (WGS) entry which is preliminary data.</text>
</comment>
<sequence>MTTAQQFDLVIVGGGLAGSTAALAIHKHLPTCRIAIVEANPPQTQSHPSFDDRSIALAAHSVSYLQALGLFNPNSDYAAPIHDVAVSDRGHFGKTWLSADEYQVEALGVVVEVAPFGAYLHQQLSTAQMTLFCPDNVTEVVQSAAQVSLTLASGTKLEAKLLVIADGAQSPTRDKVGISFERKAYQQGALIANVAVQGGHQFNAFERFTEHGPMALLPMSKGRYSLVWCMPEAQLEHYRTLSEVEFLAALQQAFGYRAGVFTQVGQRASYPLVLGRVSSLVAHRVVVVGNAAHAIHPIAGQGFNLGLRDIEALAQLLQQQPPHEWGSYAFTKAYREAREQDISTVMTLTDALVRVFSNRSRLLALGRSLGLTAMALLPALKAPLAKQLMGQVSSK</sequence>
<dbReference type="NCBIfam" id="TIGR01984">
    <property type="entry name" value="UbiH"/>
    <property type="match status" value="1"/>
</dbReference>
<evidence type="ECO:0000256" key="4">
    <source>
        <dbReference type="ARBA" id="ARBA00022630"/>
    </source>
</evidence>
<protein>
    <submittedName>
        <fullName evidence="9">2-octaprenyl-6-methoxyphenyl hydroxylase</fullName>
        <ecNumber evidence="9">1.14.13.-</ecNumber>
    </submittedName>
</protein>
<keyword evidence="10" id="KW-1185">Reference proteome</keyword>
<feature type="domain" description="FAD-binding" evidence="8">
    <location>
        <begin position="8"/>
        <end position="345"/>
    </location>
</feature>
<dbReference type="NCBIfam" id="TIGR01988">
    <property type="entry name" value="Ubi-OHases"/>
    <property type="match status" value="1"/>
</dbReference>
<dbReference type="SUPFAM" id="SSF51905">
    <property type="entry name" value="FAD/NAD(P)-binding domain"/>
    <property type="match status" value="1"/>
</dbReference>
<comment type="cofactor">
    <cofactor evidence="1">
        <name>FAD</name>
        <dbReference type="ChEBI" id="CHEBI:57692"/>
    </cofactor>
</comment>
<proteinExistence type="inferred from homology"/>
<dbReference type="InterPro" id="IPR036188">
    <property type="entry name" value="FAD/NAD-bd_sf"/>
</dbReference>
<keyword evidence="5" id="KW-0274">FAD</keyword>
<comment type="pathway">
    <text evidence="2">Cofactor biosynthesis; ubiquinone biosynthesis.</text>
</comment>
<organism evidence="9 10">
    <name type="scientific">Pseudoalteromonas fenneropenaei</name>
    <dbReference type="NCBI Taxonomy" id="1737459"/>
    <lineage>
        <taxon>Bacteria</taxon>
        <taxon>Pseudomonadati</taxon>
        <taxon>Pseudomonadota</taxon>
        <taxon>Gammaproteobacteria</taxon>
        <taxon>Alteromonadales</taxon>
        <taxon>Pseudoalteromonadaceae</taxon>
        <taxon>Pseudoalteromonas</taxon>
    </lineage>
</organism>
<dbReference type="RefSeq" id="WP_377119878.1">
    <property type="nucleotide sequence ID" value="NZ_JBHRSD010000001.1"/>
</dbReference>
<dbReference type="Gene3D" id="3.50.50.60">
    <property type="entry name" value="FAD/NAD(P)-binding domain"/>
    <property type="match status" value="2"/>
</dbReference>
<evidence type="ECO:0000256" key="5">
    <source>
        <dbReference type="ARBA" id="ARBA00022827"/>
    </source>
</evidence>
<evidence type="ECO:0000313" key="10">
    <source>
        <dbReference type="Proteomes" id="UP001595453"/>
    </source>
</evidence>
<evidence type="ECO:0000259" key="8">
    <source>
        <dbReference type="Pfam" id="PF01494"/>
    </source>
</evidence>
<dbReference type="PANTHER" id="PTHR43876">
    <property type="entry name" value="UBIQUINONE BIOSYNTHESIS MONOOXYGENASE COQ6, MITOCHONDRIAL"/>
    <property type="match status" value="1"/>
</dbReference>
<dbReference type="GO" id="GO:0016491">
    <property type="term" value="F:oxidoreductase activity"/>
    <property type="evidence" value="ECO:0007669"/>
    <property type="project" value="UniProtKB-KW"/>
</dbReference>
<evidence type="ECO:0000256" key="6">
    <source>
        <dbReference type="ARBA" id="ARBA00023002"/>
    </source>
</evidence>
<evidence type="ECO:0000256" key="3">
    <source>
        <dbReference type="ARBA" id="ARBA00005349"/>
    </source>
</evidence>
<gene>
    <name evidence="9" type="primary">ubiH</name>
    <name evidence="9" type="synonym">visB</name>
    <name evidence="9" type="ORF">ACFOEE_00645</name>
</gene>
<dbReference type="PROSITE" id="PS01304">
    <property type="entry name" value="UBIH"/>
    <property type="match status" value="1"/>
</dbReference>
<dbReference type="InterPro" id="IPR010971">
    <property type="entry name" value="UbiH/COQ6"/>
</dbReference>
<keyword evidence="4" id="KW-0285">Flavoprotein</keyword>
<dbReference type="Proteomes" id="UP001595453">
    <property type="component" value="Unassembled WGS sequence"/>
</dbReference>
<accession>A0ABV7CEK4</accession>
<dbReference type="InterPro" id="IPR002938">
    <property type="entry name" value="FAD-bd"/>
</dbReference>
<evidence type="ECO:0000256" key="1">
    <source>
        <dbReference type="ARBA" id="ARBA00001974"/>
    </source>
</evidence>
<dbReference type="InterPro" id="IPR011295">
    <property type="entry name" value="UbiH"/>
</dbReference>
<reference evidence="10" key="1">
    <citation type="journal article" date="2019" name="Int. J. Syst. Evol. Microbiol.">
        <title>The Global Catalogue of Microorganisms (GCM) 10K type strain sequencing project: providing services to taxonomists for standard genome sequencing and annotation.</title>
        <authorList>
            <consortium name="The Broad Institute Genomics Platform"/>
            <consortium name="The Broad Institute Genome Sequencing Center for Infectious Disease"/>
            <person name="Wu L."/>
            <person name="Ma J."/>
        </authorList>
    </citation>
    <scope>NUCLEOTIDE SEQUENCE [LARGE SCALE GENOMIC DNA]</scope>
    <source>
        <strain evidence="10">KCTC 42730</strain>
    </source>
</reference>
<comment type="similarity">
    <text evidence="3">Belongs to the UbiH/COQ6 family.</text>
</comment>
<dbReference type="PRINTS" id="PR00420">
    <property type="entry name" value="RNGMNOXGNASE"/>
</dbReference>
<dbReference type="NCBIfam" id="NF004356">
    <property type="entry name" value="PRK05732.1"/>
    <property type="match status" value="1"/>
</dbReference>
<dbReference type="InterPro" id="IPR051205">
    <property type="entry name" value="UbiH/COQ6_monooxygenase"/>
</dbReference>
<name>A0ABV7CEK4_9GAMM</name>
<keyword evidence="6 9" id="KW-0560">Oxidoreductase</keyword>
<evidence type="ECO:0000256" key="7">
    <source>
        <dbReference type="ARBA" id="ARBA00023033"/>
    </source>
</evidence>
<dbReference type="EC" id="1.14.13.-" evidence="9"/>
<evidence type="ECO:0000256" key="2">
    <source>
        <dbReference type="ARBA" id="ARBA00004749"/>
    </source>
</evidence>
<keyword evidence="7" id="KW-0503">Monooxygenase</keyword>
<dbReference type="Pfam" id="PF01494">
    <property type="entry name" value="FAD_binding_3"/>
    <property type="match status" value="1"/>
</dbReference>